<evidence type="ECO:0000313" key="2">
    <source>
        <dbReference type="Proteomes" id="UP000239872"/>
    </source>
</evidence>
<comment type="caution">
    <text evidence="1">The sequence shown here is derived from an EMBL/GenBank/DDBJ whole genome shotgun (WGS) entry which is preliminary data.</text>
</comment>
<reference evidence="1 2" key="1">
    <citation type="submission" date="2018-01" db="EMBL/GenBank/DDBJ databases">
        <title>A novel member of the phylum Bacteroidetes isolated from glacier ice.</title>
        <authorList>
            <person name="Liu Q."/>
            <person name="Xin Y.-H."/>
        </authorList>
    </citation>
    <scope>NUCLEOTIDE SEQUENCE [LARGE SCALE GENOMIC DNA]</scope>
    <source>
        <strain evidence="1 2">RB1R16</strain>
    </source>
</reference>
<dbReference type="Proteomes" id="UP000239872">
    <property type="component" value="Unassembled WGS sequence"/>
</dbReference>
<protein>
    <submittedName>
        <fullName evidence="1">Uncharacterized protein</fullName>
    </submittedName>
</protein>
<gene>
    <name evidence="1" type="ORF">CJD36_007220</name>
</gene>
<keyword evidence="2" id="KW-1185">Reference proteome</keyword>
<dbReference type="EMBL" id="PPSL01000002">
    <property type="protein sequence ID" value="PQJ11579.1"/>
    <property type="molecule type" value="Genomic_DNA"/>
</dbReference>
<dbReference type="AlphaFoldDB" id="A0A2S7SXC6"/>
<evidence type="ECO:0000313" key="1">
    <source>
        <dbReference type="EMBL" id="PQJ11579.1"/>
    </source>
</evidence>
<accession>A0A2S7SXC6</accession>
<proteinExistence type="predicted"/>
<organism evidence="1 2">
    <name type="scientific">Flavipsychrobacter stenotrophus</name>
    <dbReference type="NCBI Taxonomy" id="2077091"/>
    <lineage>
        <taxon>Bacteria</taxon>
        <taxon>Pseudomonadati</taxon>
        <taxon>Bacteroidota</taxon>
        <taxon>Chitinophagia</taxon>
        <taxon>Chitinophagales</taxon>
        <taxon>Chitinophagaceae</taxon>
        <taxon>Flavipsychrobacter</taxon>
    </lineage>
</organism>
<name>A0A2S7SXC6_9BACT</name>
<sequence>MIELQQIEDHLFGKDSTSLIGSSIVTDVDMAERVMWQKEAYAMVHRYGRNKLRDELEAIHNKLFTESRYARFRRQVMRLFW</sequence>